<accession>A0ABQ7SPU9</accession>
<keyword evidence="2" id="KW-1185">Reference proteome</keyword>
<protein>
    <submittedName>
        <fullName evidence="1">Uncharacterized protein</fullName>
    </submittedName>
</protein>
<comment type="caution">
    <text evidence="1">The sequence shown here is derived from an EMBL/GenBank/DDBJ whole genome shotgun (WGS) entry which is preliminary data.</text>
</comment>
<feature type="non-terminal residue" evidence="1">
    <location>
        <position position="98"/>
    </location>
</feature>
<evidence type="ECO:0000313" key="1">
    <source>
        <dbReference type="EMBL" id="KAH0619349.1"/>
    </source>
</evidence>
<organism evidence="1 2">
    <name type="scientific">Phrynosoma platyrhinos</name>
    <name type="common">Desert horned lizard</name>
    <dbReference type="NCBI Taxonomy" id="52577"/>
    <lineage>
        <taxon>Eukaryota</taxon>
        <taxon>Metazoa</taxon>
        <taxon>Chordata</taxon>
        <taxon>Craniata</taxon>
        <taxon>Vertebrata</taxon>
        <taxon>Euteleostomi</taxon>
        <taxon>Lepidosauria</taxon>
        <taxon>Squamata</taxon>
        <taxon>Bifurcata</taxon>
        <taxon>Unidentata</taxon>
        <taxon>Episquamata</taxon>
        <taxon>Toxicofera</taxon>
        <taxon>Iguania</taxon>
        <taxon>Phrynosomatidae</taxon>
        <taxon>Phrynosomatinae</taxon>
        <taxon>Phrynosoma</taxon>
    </lineage>
</organism>
<dbReference type="SUPFAM" id="SSF55394">
    <property type="entry name" value="Bactericidal permeability-increasing protein, BPI"/>
    <property type="match status" value="1"/>
</dbReference>
<proteinExistence type="predicted"/>
<dbReference type="Proteomes" id="UP000826234">
    <property type="component" value="Unassembled WGS sequence"/>
</dbReference>
<sequence length="98" mass="10152">MEASPRPNIESLFSPLSSGLCNHLHEIVFNVTGANVTACVQIEAFVKNEDGSVLSVLVVNSSLTLPAAISVVSSKLKIALSISENVLALVSSSVGITD</sequence>
<dbReference type="EMBL" id="JAIPUX010005289">
    <property type="protein sequence ID" value="KAH0619349.1"/>
    <property type="molecule type" value="Genomic_DNA"/>
</dbReference>
<gene>
    <name evidence="1" type="ORF">JD844_019394</name>
</gene>
<reference evidence="1 2" key="1">
    <citation type="journal article" date="2022" name="Gigascience">
        <title>A chromosome-level genome assembly and annotation of the desert horned lizard, Phrynosoma platyrhinos, provides insight into chromosomal rearrangements among reptiles.</title>
        <authorList>
            <person name="Koochekian N."/>
            <person name="Ascanio A."/>
            <person name="Farleigh K."/>
            <person name="Card D.C."/>
            <person name="Schield D.R."/>
            <person name="Castoe T.A."/>
            <person name="Jezkova T."/>
        </authorList>
    </citation>
    <scope>NUCLEOTIDE SEQUENCE [LARGE SCALE GENOMIC DNA]</scope>
    <source>
        <strain evidence="1">NK-2021</strain>
    </source>
</reference>
<name>A0ABQ7SPU9_PHRPL</name>
<dbReference type="InterPro" id="IPR017943">
    <property type="entry name" value="Bactericidal_perm-incr_a/b_dom"/>
</dbReference>
<evidence type="ECO:0000313" key="2">
    <source>
        <dbReference type="Proteomes" id="UP000826234"/>
    </source>
</evidence>